<dbReference type="PROSITE" id="PS50995">
    <property type="entry name" value="HTH_MARR_2"/>
    <property type="match status" value="1"/>
</dbReference>
<keyword evidence="3" id="KW-1185">Reference proteome</keyword>
<dbReference type="PRINTS" id="PR00598">
    <property type="entry name" value="HTHMARR"/>
</dbReference>
<evidence type="ECO:0000313" key="3">
    <source>
        <dbReference type="Proteomes" id="UP000598775"/>
    </source>
</evidence>
<dbReference type="InterPro" id="IPR039422">
    <property type="entry name" value="MarR/SlyA-like"/>
</dbReference>
<organism evidence="2 3">
    <name type="scientific">Subtercola lobariae</name>
    <dbReference type="NCBI Taxonomy" id="1588641"/>
    <lineage>
        <taxon>Bacteria</taxon>
        <taxon>Bacillati</taxon>
        <taxon>Actinomycetota</taxon>
        <taxon>Actinomycetes</taxon>
        <taxon>Micrococcales</taxon>
        <taxon>Microbacteriaceae</taxon>
        <taxon>Subtercola</taxon>
    </lineage>
</organism>
<dbReference type="InterPro" id="IPR036388">
    <property type="entry name" value="WH-like_DNA-bd_sf"/>
</dbReference>
<comment type="caution">
    <text evidence="2">The sequence shown here is derived from an EMBL/GenBank/DDBJ whole genome shotgun (WGS) entry which is preliminary data.</text>
</comment>
<dbReference type="Proteomes" id="UP000598775">
    <property type="component" value="Unassembled WGS sequence"/>
</dbReference>
<sequence>MPPAPQEQSGDLATYTGYLLRRAQQAHVAAWQKYVSDEISSVQFGLLSILRRTPGASQRMLCDELDLDRSTVADVAARLERRGLIERVRDATDRRRNVLELTADGQAALDELTPRVVTMNETLTNALAPQEIGRLRELLTRIIEP</sequence>
<dbReference type="InterPro" id="IPR000835">
    <property type="entry name" value="HTH_MarR-typ"/>
</dbReference>
<protein>
    <submittedName>
        <fullName evidence="2">Transcriptional regulator</fullName>
    </submittedName>
</protein>
<gene>
    <name evidence="2" type="ORF">GCM10011399_33900</name>
</gene>
<dbReference type="RefSeq" id="WP_188680400.1">
    <property type="nucleotide sequence ID" value="NZ_BMGP01000006.1"/>
</dbReference>
<dbReference type="PANTHER" id="PTHR33164:SF95">
    <property type="entry name" value="TRANSCRIPTIONAL REGULATOR"/>
    <property type="match status" value="1"/>
</dbReference>
<dbReference type="InterPro" id="IPR036390">
    <property type="entry name" value="WH_DNA-bd_sf"/>
</dbReference>
<dbReference type="GO" id="GO:0006950">
    <property type="term" value="P:response to stress"/>
    <property type="evidence" value="ECO:0007669"/>
    <property type="project" value="TreeGrafter"/>
</dbReference>
<dbReference type="PANTHER" id="PTHR33164">
    <property type="entry name" value="TRANSCRIPTIONAL REGULATOR, MARR FAMILY"/>
    <property type="match status" value="1"/>
</dbReference>
<dbReference type="SUPFAM" id="SSF46785">
    <property type="entry name" value="Winged helix' DNA-binding domain"/>
    <property type="match status" value="1"/>
</dbReference>
<dbReference type="EMBL" id="BMGP01000006">
    <property type="protein sequence ID" value="GGF38174.1"/>
    <property type="molecule type" value="Genomic_DNA"/>
</dbReference>
<feature type="domain" description="HTH marR-type" evidence="1">
    <location>
        <begin position="13"/>
        <end position="144"/>
    </location>
</feature>
<accession>A0A917BFF0</accession>
<dbReference type="SMART" id="SM00347">
    <property type="entry name" value="HTH_MARR"/>
    <property type="match status" value="1"/>
</dbReference>
<dbReference type="AlphaFoldDB" id="A0A917BFF0"/>
<dbReference type="Pfam" id="PF12802">
    <property type="entry name" value="MarR_2"/>
    <property type="match status" value="1"/>
</dbReference>
<evidence type="ECO:0000259" key="1">
    <source>
        <dbReference type="PROSITE" id="PS50995"/>
    </source>
</evidence>
<proteinExistence type="predicted"/>
<name>A0A917BFF0_9MICO</name>
<dbReference type="Gene3D" id="1.10.10.10">
    <property type="entry name" value="Winged helix-like DNA-binding domain superfamily/Winged helix DNA-binding domain"/>
    <property type="match status" value="1"/>
</dbReference>
<reference evidence="2 3" key="1">
    <citation type="journal article" date="2014" name="Int. J. Syst. Evol. Microbiol.">
        <title>Complete genome sequence of Corynebacterium casei LMG S-19264T (=DSM 44701T), isolated from a smear-ripened cheese.</title>
        <authorList>
            <consortium name="US DOE Joint Genome Institute (JGI-PGF)"/>
            <person name="Walter F."/>
            <person name="Albersmeier A."/>
            <person name="Kalinowski J."/>
            <person name="Ruckert C."/>
        </authorList>
    </citation>
    <scope>NUCLEOTIDE SEQUENCE [LARGE SCALE GENOMIC DNA]</scope>
    <source>
        <strain evidence="2 3">CGMCC 1.12976</strain>
    </source>
</reference>
<dbReference type="GO" id="GO:0003700">
    <property type="term" value="F:DNA-binding transcription factor activity"/>
    <property type="evidence" value="ECO:0007669"/>
    <property type="project" value="InterPro"/>
</dbReference>
<evidence type="ECO:0000313" key="2">
    <source>
        <dbReference type="EMBL" id="GGF38174.1"/>
    </source>
</evidence>